<feature type="compositionally biased region" description="Polar residues" evidence="1">
    <location>
        <begin position="63"/>
        <end position="74"/>
    </location>
</feature>
<keyword evidence="2" id="KW-1133">Transmembrane helix</keyword>
<dbReference type="GO" id="GO:0051301">
    <property type="term" value="P:cell division"/>
    <property type="evidence" value="ECO:0007669"/>
    <property type="project" value="UniProtKB-KW"/>
</dbReference>
<dbReference type="Gene3D" id="3.30.70.1070">
    <property type="entry name" value="Sporulation related repeat"/>
    <property type="match status" value="1"/>
</dbReference>
<reference evidence="4 5" key="1">
    <citation type="submission" date="2016-11" db="EMBL/GenBank/DDBJ databases">
        <authorList>
            <person name="Jaros S."/>
            <person name="Januszkiewicz K."/>
            <person name="Wedrychowicz H."/>
        </authorList>
    </citation>
    <scope>NUCLEOTIDE SEQUENCE [LARGE SCALE GENOMIC DNA]</scope>
    <source>
        <strain evidence="4 5">DSM 17737</strain>
    </source>
</reference>
<evidence type="ECO:0000313" key="4">
    <source>
        <dbReference type="EMBL" id="SIN86000.1"/>
    </source>
</evidence>
<keyword evidence="4" id="KW-0132">Cell division</keyword>
<sequence>MDEKLRNQLTGAIIWFVLLIVVVGHWYSHPVNFDPDSAVPAAPQADKAVIVAQPLRVSDAKQTDAQPHASPTNERGSDTTKPEKTRKNEAQAADLTKKPASVTSSAERKKEAAEKVGDPPVAQGKKQADSSDQGMESAKRAVKASNHAQRWLVKVAAYFTARQANDLVATLNEQGYDATYRKFMNAKGQTVYSVRLAPVDSKEEALRLKRIVDKRFHTNSIIEPLPPQS</sequence>
<protein>
    <submittedName>
        <fullName evidence="4">Cell division protein FtsN</fullName>
    </submittedName>
</protein>
<gene>
    <name evidence="4" type="ORF">SAMN05443662_0750</name>
</gene>
<feature type="region of interest" description="Disordered" evidence="1">
    <location>
        <begin position="57"/>
        <end position="142"/>
    </location>
</feature>
<dbReference type="OrthoDB" id="5612112at2"/>
<evidence type="ECO:0000313" key="5">
    <source>
        <dbReference type="Proteomes" id="UP000198461"/>
    </source>
</evidence>
<dbReference type="InterPro" id="IPR007730">
    <property type="entry name" value="SPOR-like_dom"/>
</dbReference>
<dbReference type="EMBL" id="FSRE01000002">
    <property type="protein sequence ID" value="SIN86000.1"/>
    <property type="molecule type" value="Genomic_DNA"/>
</dbReference>
<feature type="compositionally biased region" description="Basic and acidic residues" evidence="1">
    <location>
        <begin position="75"/>
        <end position="89"/>
    </location>
</feature>
<dbReference type="Pfam" id="PF05036">
    <property type="entry name" value="SPOR"/>
    <property type="match status" value="1"/>
</dbReference>
<keyword evidence="5" id="KW-1185">Reference proteome</keyword>
<dbReference type="STRING" id="364032.SAMN05443662_0750"/>
<dbReference type="InterPro" id="IPR036680">
    <property type="entry name" value="SPOR-like_sf"/>
</dbReference>
<dbReference type="RefSeq" id="WP_074201057.1">
    <property type="nucleotide sequence ID" value="NZ_FSRE01000002.1"/>
</dbReference>
<feature type="transmembrane region" description="Helical" evidence="2">
    <location>
        <begin position="9"/>
        <end position="27"/>
    </location>
</feature>
<dbReference type="GO" id="GO:0042834">
    <property type="term" value="F:peptidoglycan binding"/>
    <property type="evidence" value="ECO:0007669"/>
    <property type="project" value="InterPro"/>
</dbReference>
<keyword evidence="4" id="KW-0131">Cell cycle</keyword>
<evidence type="ECO:0000259" key="3">
    <source>
        <dbReference type="PROSITE" id="PS51724"/>
    </source>
</evidence>
<keyword evidence="2" id="KW-0472">Membrane</keyword>
<evidence type="ECO:0000256" key="1">
    <source>
        <dbReference type="SAM" id="MobiDB-lite"/>
    </source>
</evidence>
<feature type="compositionally biased region" description="Basic and acidic residues" evidence="1">
    <location>
        <begin position="106"/>
        <end position="117"/>
    </location>
</feature>
<dbReference type="PROSITE" id="PS51724">
    <property type="entry name" value="SPOR"/>
    <property type="match status" value="1"/>
</dbReference>
<dbReference type="AlphaFoldDB" id="A0A1N6ESM7"/>
<feature type="domain" description="SPOR" evidence="3">
    <location>
        <begin position="145"/>
        <end position="229"/>
    </location>
</feature>
<proteinExistence type="predicted"/>
<keyword evidence="2" id="KW-0812">Transmembrane</keyword>
<dbReference type="SUPFAM" id="SSF110997">
    <property type="entry name" value="Sporulation related repeat"/>
    <property type="match status" value="1"/>
</dbReference>
<evidence type="ECO:0000256" key="2">
    <source>
        <dbReference type="SAM" id="Phobius"/>
    </source>
</evidence>
<dbReference type="Proteomes" id="UP000198461">
    <property type="component" value="Unassembled WGS sequence"/>
</dbReference>
<accession>A0A1N6ESM7</accession>
<name>A0A1N6ESM7_9GAMM</name>
<organism evidence="4 5">
    <name type="scientific">Sulfurivirga caldicuralii</name>
    <dbReference type="NCBI Taxonomy" id="364032"/>
    <lineage>
        <taxon>Bacteria</taxon>
        <taxon>Pseudomonadati</taxon>
        <taxon>Pseudomonadota</taxon>
        <taxon>Gammaproteobacteria</taxon>
        <taxon>Thiotrichales</taxon>
        <taxon>Piscirickettsiaceae</taxon>
        <taxon>Sulfurivirga</taxon>
    </lineage>
</organism>